<evidence type="ECO:0000256" key="2">
    <source>
        <dbReference type="ARBA" id="ARBA00006024"/>
    </source>
</evidence>
<feature type="transmembrane region" description="Helical" evidence="23">
    <location>
        <begin position="364"/>
        <end position="383"/>
    </location>
</feature>
<dbReference type="PANTHER" id="PTHR43520:SF6">
    <property type="entry name" value="COPPER-EXPORTING P-TYPE ATPASE"/>
    <property type="match status" value="1"/>
</dbReference>
<evidence type="ECO:0000256" key="16">
    <source>
        <dbReference type="ARBA" id="ARBA00022989"/>
    </source>
</evidence>
<evidence type="ECO:0000256" key="24">
    <source>
        <dbReference type="SAM" id="MobiDB-lite"/>
    </source>
</evidence>
<dbReference type="InterPro" id="IPR001757">
    <property type="entry name" value="P_typ_ATPase"/>
</dbReference>
<dbReference type="EMBL" id="BMDY01000002">
    <property type="protein sequence ID" value="GGA95582.1"/>
    <property type="molecule type" value="Genomic_DNA"/>
</dbReference>
<evidence type="ECO:0000256" key="14">
    <source>
        <dbReference type="ARBA" id="ARBA00022842"/>
    </source>
</evidence>
<reference evidence="27" key="1">
    <citation type="journal article" date="2019" name="Int. J. Syst. Evol. Microbiol.">
        <title>The Global Catalogue of Microorganisms (GCM) 10K type strain sequencing project: providing services to taxonomists for standard genome sequencing and annotation.</title>
        <authorList>
            <consortium name="The Broad Institute Genomics Platform"/>
            <consortium name="The Broad Institute Genome Sequencing Center for Infectious Disease"/>
            <person name="Wu L."/>
            <person name="Ma J."/>
        </authorList>
    </citation>
    <scope>NUCLEOTIDE SEQUENCE [LARGE SCALE GENOMIC DNA]</scope>
    <source>
        <strain evidence="27">CGMCC 1.10131</strain>
    </source>
</reference>
<dbReference type="Gene3D" id="3.40.50.1000">
    <property type="entry name" value="HAD superfamily/HAD-like"/>
    <property type="match status" value="1"/>
</dbReference>
<dbReference type="CDD" id="cd00371">
    <property type="entry name" value="HMA"/>
    <property type="match status" value="1"/>
</dbReference>
<dbReference type="InterPro" id="IPR023299">
    <property type="entry name" value="ATPase_P-typ_cyto_dom_N"/>
</dbReference>
<dbReference type="SFLD" id="SFLDF00027">
    <property type="entry name" value="p-type_atpase"/>
    <property type="match status" value="1"/>
</dbReference>
<dbReference type="Gene3D" id="3.30.70.100">
    <property type="match status" value="3"/>
</dbReference>
<feature type="transmembrane region" description="Helical" evidence="23">
    <location>
        <begin position="297"/>
        <end position="315"/>
    </location>
</feature>
<comment type="caution">
    <text evidence="26">The sequence shown here is derived from an EMBL/GenBank/DDBJ whole genome shotgun (WGS) entry which is preliminary data.</text>
</comment>
<dbReference type="PROSITE" id="PS00154">
    <property type="entry name" value="ATPASE_E1_E2"/>
    <property type="match status" value="1"/>
</dbReference>
<dbReference type="InterPro" id="IPR036412">
    <property type="entry name" value="HAD-like_sf"/>
</dbReference>
<dbReference type="PROSITE" id="PS01047">
    <property type="entry name" value="HMA_1"/>
    <property type="match status" value="1"/>
</dbReference>
<dbReference type="PROSITE" id="PS50846">
    <property type="entry name" value="HMA_2"/>
    <property type="match status" value="1"/>
</dbReference>
<evidence type="ECO:0000256" key="1">
    <source>
        <dbReference type="ARBA" id="ARBA00004651"/>
    </source>
</evidence>
<gene>
    <name evidence="26" type="ORF">GCM10007414_05510</name>
</gene>
<dbReference type="PROSITE" id="PS01229">
    <property type="entry name" value="COF_2"/>
    <property type="match status" value="1"/>
</dbReference>
<evidence type="ECO:0000313" key="26">
    <source>
        <dbReference type="EMBL" id="GGA95582.1"/>
    </source>
</evidence>
<dbReference type="InterPro" id="IPR006121">
    <property type="entry name" value="HMA_dom"/>
</dbReference>
<keyword evidence="7" id="KW-0597">Phosphoprotein</keyword>
<dbReference type="InterPro" id="IPR018303">
    <property type="entry name" value="ATPase_P-typ_P_site"/>
</dbReference>
<keyword evidence="16 23" id="KW-1133">Transmembrane helix</keyword>
<dbReference type="SUPFAM" id="SSF56784">
    <property type="entry name" value="HAD-like"/>
    <property type="match status" value="1"/>
</dbReference>
<evidence type="ECO:0000259" key="25">
    <source>
        <dbReference type="PROSITE" id="PS50846"/>
    </source>
</evidence>
<comment type="subcellular location">
    <subcellularLocation>
        <location evidence="1">Cell membrane</location>
        <topology evidence="1">Multi-pass membrane protein</topology>
    </subcellularLocation>
</comment>
<dbReference type="PRINTS" id="PR00120">
    <property type="entry name" value="HATPASE"/>
</dbReference>
<evidence type="ECO:0000256" key="18">
    <source>
        <dbReference type="ARBA" id="ARBA00023065"/>
    </source>
</evidence>
<evidence type="ECO:0000256" key="19">
    <source>
        <dbReference type="ARBA" id="ARBA00023136"/>
    </source>
</evidence>
<dbReference type="SUPFAM" id="SSF81653">
    <property type="entry name" value="Calcium ATPase, transduction domain A"/>
    <property type="match status" value="1"/>
</dbReference>
<evidence type="ECO:0000256" key="10">
    <source>
        <dbReference type="ARBA" id="ARBA00022737"/>
    </source>
</evidence>
<feature type="transmembrane region" description="Helical" evidence="23">
    <location>
        <begin position="550"/>
        <end position="569"/>
    </location>
</feature>
<keyword evidence="27" id="KW-1185">Reference proteome</keyword>
<feature type="domain" description="HMA" evidence="25">
    <location>
        <begin position="179"/>
        <end position="242"/>
    </location>
</feature>
<evidence type="ECO:0000256" key="7">
    <source>
        <dbReference type="ARBA" id="ARBA00022553"/>
    </source>
</evidence>
<keyword evidence="5" id="KW-0813">Transport</keyword>
<feature type="region of interest" description="Disordered" evidence="24">
    <location>
        <begin position="142"/>
        <end position="178"/>
    </location>
</feature>
<evidence type="ECO:0000256" key="17">
    <source>
        <dbReference type="ARBA" id="ARBA00023008"/>
    </source>
</evidence>
<evidence type="ECO:0000256" key="20">
    <source>
        <dbReference type="ARBA" id="ARBA00029719"/>
    </source>
</evidence>
<dbReference type="PRINTS" id="PR00119">
    <property type="entry name" value="CATATPASE"/>
</dbReference>
<keyword evidence="17" id="KW-0186">Copper</keyword>
<dbReference type="Pfam" id="PF00403">
    <property type="entry name" value="HMA"/>
    <property type="match status" value="1"/>
</dbReference>
<dbReference type="SFLD" id="SFLDS00003">
    <property type="entry name" value="Haloacid_Dehalogenase"/>
    <property type="match status" value="1"/>
</dbReference>
<sequence>MSNLVVDLEGLSCGKCVAKLSQALQQQHPEAVLQVSNDKRHAIVNQLEDFAEFNQLIEQTGYRSQQRSAQAYQYSLQNVKCGHCVKKIEQAIQGDDPEAELSVDIQQQTLQLSTRLWPSQIEQRLSELNYLAEAQPETEIAAEAEAEVETEASPKANSNASQHSPADDAATNAPSSDSSLTRLNLSGVTCASCVNTIEQALHKLDKVTKVEINFAERTASVFGEESADSLINQIEQAGYGASLIEDEQQAQQQRSSDDKQEYRHKLMQTGLSLLLAVPLMGYGLAGGAMSVSSPGQQAWWLFVGLVILLVMWVSGKQFFSSAWKSLKHRQANMDTLIALGTGAAWLYSMAVVISPSLFPSNAQHLYFEASVMIIGLINLGKALELKARGKTSSAINQLLNLQSNTAQRLDQNGNTSVVAISELKIGDQLLVRPGDSIPVDGKVLKGNSTVDESMLSGEPIPIEKTEGQNVSAGTINGNQPLVISAEKVGKDTLLAKIVDLVSRAQNSKPPISQLADKVSAVFVPSVMIIAIITALAWYNFGPEPLGVNMLIAACSVLIIACPCALGLATPISTMIGVGKAAEAGGLIRNGEALQNASQINLIILDKTGTITQGKPQVSQSQLHGDATSLLALIYAMERASSHPLASAMVSYVEQQLDDIPTRDVAELNNISGLGLSARYQQQDLLLGNSKLMQQQGVELSTNEQQLDVSGSRVYFAVDGKLMAEFSISDPLKEDSAEAIKALQTQGIKVVMLSGDNQATAAAIAKQTGLDEFHGELLPDDKLSYLKQYQQQGYRVAMVGDGINDAPALAAADVSFAMGQGTDVAIETADITLMRGSLHGIADSMRISRATLTNIKQNLWGAFIYNSLGIPIAAGLLYPFTGMLLSPIIAGVAMSLSSITVVSNANRLRTLSVHQQEAQHAN</sequence>
<dbReference type="CDD" id="cd02094">
    <property type="entry name" value="P-type_ATPase_Cu-like"/>
    <property type="match status" value="1"/>
</dbReference>
<keyword evidence="10" id="KW-0677">Repeat</keyword>
<keyword evidence="12" id="KW-0187">Copper transport</keyword>
<keyword evidence="14" id="KW-0460">Magnesium</keyword>
<dbReference type="InterPro" id="IPR036163">
    <property type="entry name" value="HMA_dom_sf"/>
</dbReference>
<keyword evidence="8 23" id="KW-0812">Transmembrane</keyword>
<dbReference type="InterPro" id="IPR023214">
    <property type="entry name" value="HAD_sf"/>
</dbReference>
<dbReference type="EC" id="7.2.2.8" evidence="3"/>
<name>A0ABQ1HWZ8_9ALTE</name>
<feature type="compositionally biased region" description="Polar residues" evidence="24">
    <location>
        <begin position="155"/>
        <end position="164"/>
    </location>
</feature>
<accession>A0ABQ1HWZ8</accession>
<dbReference type="InterPro" id="IPR059000">
    <property type="entry name" value="ATPase_P-type_domA"/>
</dbReference>
<dbReference type="SUPFAM" id="SSF81665">
    <property type="entry name" value="Calcium ATPase, transmembrane domain M"/>
    <property type="match status" value="1"/>
</dbReference>
<keyword evidence="9 23" id="KW-0479">Metal-binding</keyword>
<dbReference type="InterPro" id="IPR023298">
    <property type="entry name" value="ATPase_P-typ_TM_dom_sf"/>
</dbReference>
<keyword evidence="18" id="KW-0406">Ion transport</keyword>
<keyword evidence="19 23" id="KW-0472">Membrane</keyword>
<evidence type="ECO:0000256" key="4">
    <source>
        <dbReference type="ARBA" id="ARBA00015102"/>
    </source>
</evidence>
<dbReference type="RefSeq" id="WP_188407269.1">
    <property type="nucleotide sequence ID" value="NZ_BMDY01000002.1"/>
</dbReference>
<proteinExistence type="inferred from homology"/>
<evidence type="ECO:0000256" key="23">
    <source>
        <dbReference type="RuleBase" id="RU362081"/>
    </source>
</evidence>
<keyword evidence="13 23" id="KW-0067">ATP-binding</keyword>
<dbReference type="InterPro" id="IPR017969">
    <property type="entry name" value="Heavy-metal-associated_CS"/>
</dbReference>
<dbReference type="NCBIfam" id="TIGR01494">
    <property type="entry name" value="ATPase_P-type"/>
    <property type="match status" value="1"/>
</dbReference>
<evidence type="ECO:0000256" key="12">
    <source>
        <dbReference type="ARBA" id="ARBA00022796"/>
    </source>
</evidence>
<keyword evidence="11 23" id="KW-0547">Nucleotide-binding</keyword>
<dbReference type="NCBIfam" id="TIGR01511">
    <property type="entry name" value="ATPase-IB1_Cu"/>
    <property type="match status" value="1"/>
</dbReference>
<evidence type="ECO:0000313" key="27">
    <source>
        <dbReference type="Proteomes" id="UP000651977"/>
    </source>
</evidence>
<dbReference type="InterPro" id="IPR044492">
    <property type="entry name" value="P_typ_ATPase_HD_dom"/>
</dbReference>
<dbReference type="InterPro" id="IPR008250">
    <property type="entry name" value="ATPase_P-typ_transduc_dom_A_sf"/>
</dbReference>
<comment type="catalytic activity">
    <reaction evidence="22">
        <text>Cu(+)(in) + ATP + H2O = Cu(+)(out) + ADP + phosphate + H(+)</text>
        <dbReference type="Rhea" id="RHEA:25792"/>
        <dbReference type="ChEBI" id="CHEBI:15377"/>
        <dbReference type="ChEBI" id="CHEBI:15378"/>
        <dbReference type="ChEBI" id="CHEBI:30616"/>
        <dbReference type="ChEBI" id="CHEBI:43474"/>
        <dbReference type="ChEBI" id="CHEBI:49552"/>
        <dbReference type="ChEBI" id="CHEBI:456216"/>
        <dbReference type="EC" id="7.2.2.8"/>
    </reaction>
</comment>
<dbReference type="Proteomes" id="UP000651977">
    <property type="component" value="Unassembled WGS sequence"/>
</dbReference>
<dbReference type="SUPFAM" id="SSF55008">
    <property type="entry name" value="HMA, heavy metal-associated domain"/>
    <property type="match status" value="3"/>
</dbReference>
<feature type="transmembrane region" description="Helical" evidence="23">
    <location>
        <begin position="858"/>
        <end position="877"/>
    </location>
</feature>
<keyword evidence="6 23" id="KW-1003">Cell membrane</keyword>
<dbReference type="Pfam" id="PF00702">
    <property type="entry name" value="Hydrolase"/>
    <property type="match status" value="1"/>
</dbReference>
<evidence type="ECO:0000256" key="15">
    <source>
        <dbReference type="ARBA" id="ARBA00022967"/>
    </source>
</evidence>
<organism evidence="26 27">
    <name type="scientific">Agarivorans gilvus</name>
    <dbReference type="NCBI Taxonomy" id="680279"/>
    <lineage>
        <taxon>Bacteria</taxon>
        <taxon>Pseudomonadati</taxon>
        <taxon>Pseudomonadota</taxon>
        <taxon>Gammaproteobacteria</taxon>
        <taxon>Alteromonadales</taxon>
        <taxon>Alteromonadaceae</taxon>
        <taxon>Agarivorans</taxon>
    </lineage>
</organism>
<feature type="transmembrane region" description="Helical" evidence="23">
    <location>
        <begin position="271"/>
        <end position="291"/>
    </location>
</feature>
<evidence type="ECO:0000256" key="13">
    <source>
        <dbReference type="ARBA" id="ARBA00022840"/>
    </source>
</evidence>
<evidence type="ECO:0000256" key="9">
    <source>
        <dbReference type="ARBA" id="ARBA00022723"/>
    </source>
</evidence>
<evidence type="ECO:0000256" key="22">
    <source>
        <dbReference type="ARBA" id="ARBA00049289"/>
    </source>
</evidence>
<dbReference type="Gene3D" id="3.40.1110.10">
    <property type="entry name" value="Calcium-transporting ATPase, cytoplasmic domain N"/>
    <property type="match status" value="1"/>
</dbReference>
<feature type="transmembrane region" description="Helical" evidence="23">
    <location>
        <begin position="336"/>
        <end position="358"/>
    </location>
</feature>
<evidence type="ECO:0000256" key="3">
    <source>
        <dbReference type="ARBA" id="ARBA00012517"/>
    </source>
</evidence>
<dbReference type="InterPro" id="IPR027256">
    <property type="entry name" value="P-typ_ATPase_IB"/>
</dbReference>
<dbReference type="NCBIfam" id="TIGR01525">
    <property type="entry name" value="ATPase-IB_hvy"/>
    <property type="match status" value="1"/>
</dbReference>
<comment type="similarity">
    <text evidence="2 23">Belongs to the cation transport ATPase (P-type) (TC 3.A.3) family. Type IB subfamily.</text>
</comment>
<dbReference type="Gene3D" id="2.70.150.10">
    <property type="entry name" value="Calcium-transporting ATPase, cytoplasmic transduction domain A"/>
    <property type="match status" value="1"/>
</dbReference>
<dbReference type="NCBIfam" id="TIGR01512">
    <property type="entry name" value="ATPase-IB2_Cd"/>
    <property type="match status" value="1"/>
</dbReference>
<protein>
    <recommendedName>
        <fullName evidence="4">Copper-exporting P-type ATPase</fullName>
        <ecNumber evidence="3">7.2.2.8</ecNumber>
    </recommendedName>
    <alternativeName>
        <fullName evidence="20">Copper-exporting P-type ATPase A</fullName>
    </alternativeName>
    <alternativeName>
        <fullName evidence="21">Cu(+)-exporting ATPase</fullName>
    </alternativeName>
</protein>
<evidence type="ECO:0000256" key="11">
    <source>
        <dbReference type="ARBA" id="ARBA00022741"/>
    </source>
</evidence>
<dbReference type="Pfam" id="PF00122">
    <property type="entry name" value="E1-E2_ATPase"/>
    <property type="match status" value="1"/>
</dbReference>
<dbReference type="PANTHER" id="PTHR43520">
    <property type="entry name" value="ATP7, ISOFORM B"/>
    <property type="match status" value="1"/>
</dbReference>
<evidence type="ECO:0000256" key="21">
    <source>
        <dbReference type="ARBA" id="ARBA00033239"/>
    </source>
</evidence>
<evidence type="ECO:0000256" key="8">
    <source>
        <dbReference type="ARBA" id="ARBA00022692"/>
    </source>
</evidence>
<feature type="transmembrane region" description="Helical" evidence="23">
    <location>
        <begin position="883"/>
        <end position="901"/>
    </location>
</feature>
<dbReference type="SFLD" id="SFLDG00002">
    <property type="entry name" value="C1.7:_P-type_atpase_like"/>
    <property type="match status" value="1"/>
</dbReference>
<evidence type="ECO:0000256" key="5">
    <source>
        <dbReference type="ARBA" id="ARBA00022448"/>
    </source>
</evidence>
<feature type="transmembrane region" description="Helical" evidence="23">
    <location>
        <begin position="518"/>
        <end position="538"/>
    </location>
</feature>
<keyword evidence="15" id="KW-1278">Translocase</keyword>
<evidence type="ECO:0000256" key="6">
    <source>
        <dbReference type="ARBA" id="ARBA00022475"/>
    </source>
</evidence>